<feature type="transmembrane region" description="Helical" evidence="7">
    <location>
        <begin position="69"/>
        <end position="94"/>
    </location>
</feature>
<keyword evidence="6 7" id="KW-0472">Membrane</keyword>
<evidence type="ECO:0000256" key="7">
    <source>
        <dbReference type="RuleBase" id="RU363032"/>
    </source>
</evidence>
<protein>
    <submittedName>
        <fullName evidence="9">Sugar ABC transporter permease</fullName>
    </submittedName>
</protein>
<feature type="transmembrane region" description="Helical" evidence="7">
    <location>
        <begin position="12"/>
        <end position="36"/>
    </location>
</feature>
<proteinExistence type="inferred from homology"/>
<organism evidence="9 10">
    <name type="scientific">Candidatus Pristimantibacillus lignocellulolyticus</name>
    <dbReference type="NCBI Taxonomy" id="2994561"/>
    <lineage>
        <taxon>Bacteria</taxon>
        <taxon>Bacillati</taxon>
        <taxon>Bacillota</taxon>
        <taxon>Bacilli</taxon>
        <taxon>Bacillales</taxon>
        <taxon>Paenibacillaceae</taxon>
        <taxon>Candidatus Pristimantibacillus</taxon>
    </lineage>
</organism>
<evidence type="ECO:0000256" key="5">
    <source>
        <dbReference type="ARBA" id="ARBA00022989"/>
    </source>
</evidence>
<dbReference type="InterPro" id="IPR035906">
    <property type="entry name" value="MetI-like_sf"/>
</dbReference>
<evidence type="ECO:0000259" key="8">
    <source>
        <dbReference type="PROSITE" id="PS50928"/>
    </source>
</evidence>
<reference evidence="9" key="1">
    <citation type="submission" date="2022-05" db="EMBL/GenBank/DDBJ databases">
        <title>Novel bacterial taxa in a minimal lignocellulolytic consortium and its capacity to transform plastics disclosed by genome-resolved metagenomics.</title>
        <authorList>
            <person name="Rodriguez C.A.D."/>
            <person name="Diaz-Garcia L."/>
            <person name="Herrera K."/>
            <person name="Tarazona N.A."/>
            <person name="Sproer C."/>
            <person name="Overmann J."/>
            <person name="Jimenez D.J."/>
        </authorList>
    </citation>
    <scope>NUCLEOTIDE SEQUENCE</scope>
    <source>
        <strain evidence="9">MAG5</strain>
    </source>
</reference>
<dbReference type="InterPro" id="IPR051393">
    <property type="entry name" value="ABC_transporter_permease"/>
</dbReference>
<feature type="transmembrane region" description="Helical" evidence="7">
    <location>
        <begin position="261"/>
        <end position="282"/>
    </location>
</feature>
<name>A0A9J6Z9D6_9BACL</name>
<keyword evidence="2 7" id="KW-0813">Transport</keyword>
<dbReference type="KEGG" id="plig:NAG76_11185"/>
<evidence type="ECO:0000256" key="4">
    <source>
        <dbReference type="ARBA" id="ARBA00022692"/>
    </source>
</evidence>
<dbReference type="PANTHER" id="PTHR30193">
    <property type="entry name" value="ABC TRANSPORTER PERMEASE PROTEIN"/>
    <property type="match status" value="1"/>
</dbReference>
<feature type="transmembrane region" description="Helical" evidence="7">
    <location>
        <begin position="156"/>
        <end position="181"/>
    </location>
</feature>
<dbReference type="PROSITE" id="PS50928">
    <property type="entry name" value="ABC_TM1"/>
    <property type="match status" value="1"/>
</dbReference>
<dbReference type="Gene3D" id="1.10.3720.10">
    <property type="entry name" value="MetI-like"/>
    <property type="match status" value="1"/>
</dbReference>
<dbReference type="PANTHER" id="PTHR30193:SF37">
    <property type="entry name" value="INNER MEMBRANE ABC TRANSPORTER PERMEASE PROTEIN YCJO"/>
    <property type="match status" value="1"/>
</dbReference>
<feature type="domain" description="ABC transmembrane type-1" evidence="8">
    <location>
        <begin position="69"/>
        <end position="283"/>
    </location>
</feature>
<evidence type="ECO:0000256" key="2">
    <source>
        <dbReference type="ARBA" id="ARBA00022448"/>
    </source>
</evidence>
<evidence type="ECO:0000256" key="1">
    <source>
        <dbReference type="ARBA" id="ARBA00004651"/>
    </source>
</evidence>
<sequence length="294" mass="33238">MHQVMSNKKTIFLLVVPGFLFFLFMVCVPIVMSVYYGMTDWKGIGDYNMVGLENYINILIHDKVFWRSLWNAILLVIATVVLQHPIAILFAILLTHMGKWEKLYRVLFFIPAVISIVVTSKLWSAIYHPNFGLLNKVLESIGLTSLKQEWLGNPDIAIWSLIVTIMWQGFGYALLLYYAGLQGIPEDLYEAAKLDGANYTQLYTKIIIPLLAPMMRVAIILAVITCLKQMETVFLMTNGGPGESTQFLGNYVYKAAFSSSLYGYGNAISVLFVIFCLILTVIMNKLLKKDVGEF</sequence>
<keyword evidence="5 7" id="KW-1133">Transmembrane helix</keyword>
<feature type="transmembrane region" description="Helical" evidence="7">
    <location>
        <begin position="202"/>
        <end position="224"/>
    </location>
</feature>
<gene>
    <name evidence="9" type="ORF">NAG76_11185</name>
</gene>
<dbReference type="AlphaFoldDB" id="A0A9J6Z9D6"/>
<comment type="similarity">
    <text evidence="7">Belongs to the binding-protein-dependent transport system permease family.</text>
</comment>
<feature type="transmembrane region" description="Helical" evidence="7">
    <location>
        <begin position="106"/>
        <end position="126"/>
    </location>
</feature>
<dbReference type="SUPFAM" id="SSF161098">
    <property type="entry name" value="MetI-like"/>
    <property type="match status" value="1"/>
</dbReference>
<dbReference type="CDD" id="cd06261">
    <property type="entry name" value="TM_PBP2"/>
    <property type="match status" value="1"/>
</dbReference>
<dbReference type="InterPro" id="IPR000515">
    <property type="entry name" value="MetI-like"/>
</dbReference>
<evidence type="ECO:0000256" key="3">
    <source>
        <dbReference type="ARBA" id="ARBA00022475"/>
    </source>
</evidence>
<dbReference type="Pfam" id="PF00528">
    <property type="entry name" value="BPD_transp_1"/>
    <property type="match status" value="1"/>
</dbReference>
<keyword evidence="4 7" id="KW-0812">Transmembrane</keyword>
<dbReference type="Proteomes" id="UP001056756">
    <property type="component" value="Chromosome"/>
</dbReference>
<accession>A0A9J6Z9D6</accession>
<evidence type="ECO:0000313" key="10">
    <source>
        <dbReference type="Proteomes" id="UP001056756"/>
    </source>
</evidence>
<evidence type="ECO:0000313" key="9">
    <source>
        <dbReference type="EMBL" id="URN92465.1"/>
    </source>
</evidence>
<dbReference type="EMBL" id="CP097899">
    <property type="protein sequence ID" value="URN92465.1"/>
    <property type="molecule type" value="Genomic_DNA"/>
</dbReference>
<evidence type="ECO:0000256" key="6">
    <source>
        <dbReference type="ARBA" id="ARBA00023136"/>
    </source>
</evidence>
<dbReference type="GO" id="GO:0055085">
    <property type="term" value="P:transmembrane transport"/>
    <property type="evidence" value="ECO:0007669"/>
    <property type="project" value="InterPro"/>
</dbReference>
<comment type="subcellular location">
    <subcellularLocation>
        <location evidence="1 7">Cell membrane</location>
        <topology evidence="1 7">Multi-pass membrane protein</topology>
    </subcellularLocation>
</comment>
<keyword evidence="3" id="KW-1003">Cell membrane</keyword>
<dbReference type="GO" id="GO:0005886">
    <property type="term" value="C:plasma membrane"/>
    <property type="evidence" value="ECO:0007669"/>
    <property type="project" value="UniProtKB-SubCell"/>
</dbReference>